<gene>
    <name evidence="1" type="ORF">GH811_08230</name>
</gene>
<evidence type="ECO:0000313" key="2">
    <source>
        <dbReference type="Proteomes" id="UP000622405"/>
    </source>
</evidence>
<dbReference type="EMBL" id="WJBE01000006">
    <property type="protein sequence ID" value="MBC3899601.1"/>
    <property type="molecule type" value="Genomic_DNA"/>
</dbReference>
<sequence length="120" mass="14127">MNSLSMKRYNYKIMSEKNKIEREVDMEEKIILEDENGVAREFDLEVSFPLGEKTYVLLTEGEESDDVFAFFIDEDEDGEILVPVEDEAEFALIEAEYDRIMDEEYEDLEEDEDDDEGEVE</sequence>
<organism evidence="1 2">
    <name type="scientific">Acetobacterium malicum</name>
    <dbReference type="NCBI Taxonomy" id="52692"/>
    <lineage>
        <taxon>Bacteria</taxon>
        <taxon>Bacillati</taxon>
        <taxon>Bacillota</taxon>
        <taxon>Clostridia</taxon>
        <taxon>Eubacteriales</taxon>
        <taxon>Eubacteriaceae</taxon>
        <taxon>Acetobacterium</taxon>
    </lineage>
</organism>
<dbReference type="InterPro" id="IPR009711">
    <property type="entry name" value="UPF0473"/>
</dbReference>
<keyword evidence="2" id="KW-1185">Reference proteome</keyword>
<evidence type="ECO:0000313" key="1">
    <source>
        <dbReference type="EMBL" id="MBC3899601.1"/>
    </source>
</evidence>
<protein>
    <submittedName>
        <fullName evidence="1">DUF1292 domain-containing protein</fullName>
    </submittedName>
</protein>
<dbReference type="Pfam" id="PF06949">
    <property type="entry name" value="DUF1292"/>
    <property type="match status" value="1"/>
</dbReference>
<comment type="caution">
    <text evidence="1">The sequence shown here is derived from an EMBL/GenBank/DDBJ whole genome shotgun (WGS) entry which is preliminary data.</text>
</comment>
<accession>A0ABR6YWW2</accession>
<dbReference type="Proteomes" id="UP000622405">
    <property type="component" value="Unassembled WGS sequence"/>
</dbReference>
<reference evidence="1 2" key="1">
    <citation type="journal article" date="2020" name="mSystems">
        <title>Defining Genomic and Predicted Metabolic Features of the Acetobacterium Genus.</title>
        <authorList>
            <person name="Ross D.E."/>
            <person name="Marshall C.W."/>
            <person name="Gulliver D."/>
            <person name="May H.D."/>
            <person name="Norman R.S."/>
        </authorList>
    </citation>
    <scope>NUCLEOTIDE SEQUENCE [LARGE SCALE GENOMIC DNA]</scope>
    <source>
        <strain evidence="1 2">DSM 4132</strain>
    </source>
</reference>
<proteinExistence type="predicted"/>
<name>A0ABR6YWW2_9FIRM</name>